<dbReference type="PANTHER" id="PTHR43535:SF1">
    <property type="entry name" value="PHOSPHATIDATE CYTIDYLYLTRANSFERASE"/>
    <property type="match status" value="1"/>
</dbReference>
<feature type="transmembrane region" description="Helical" evidence="1">
    <location>
        <begin position="51"/>
        <end position="79"/>
    </location>
</feature>
<feature type="transmembrane region" description="Helical" evidence="1">
    <location>
        <begin position="116"/>
        <end position="137"/>
    </location>
</feature>
<keyword evidence="1" id="KW-0472">Membrane</keyword>
<protein>
    <recommendedName>
        <fullName evidence="4">Phosphatidate cytidylyltransferase</fullName>
    </recommendedName>
</protein>
<name>A0A074JFY8_9RHOB</name>
<dbReference type="AlphaFoldDB" id="A0A074JFY8"/>
<dbReference type="EMBL" id="AUND01000012">
    <property type="protein sequence ID" value="KEO54488.1"/>
    <property type="molecule type" value="Genomic_DNA"/>
</dbReference>
<dbReference type="STRING" id="1353537.TP2_06050"/>
<dbReference type="Proteomes" id="UP000027432">
    <property type="component" value="Unassembled WGS sequence"/>
</dbReference>
<feature type="transmembrane region" description="Helical" evidence="1">
    <location>
        <begin position="180"/>
        <end position="201"/>
    </location>
</feature>
<feature type="transmembrane region" description="Helical" evidence="1">
    <location>
        <begin position="91"/>
        <end position="110"/>
    </location>
</feature>
<dbReference type="eggNOG" id="COG4589">
    <property type="taxonomic scope" value="Bacteria"/>
</dbReference>
<evidence type="ECO:0000313" key="2">
    <source>
        <dbReference type="EMBL" id="KEO54488.1"/>
    </source>
</evidence>
<dbReference type="RefSeq" id="WP_038075834.1">
    <property type="nucleotide sequence ID" value="NZ_AUND01000012.1"/>
</dbReference>
<dbReference type="Pfam" id="PF01148">
    <property type="entry name" value="CTP_transf_1"/>
    <property type="match status" value="1"/>
</dbReference>
<sequence length="315" mass="35178">MDPDLLRIFGGLFLALLAATLGGQVLRWQFSRGGSTAMIERLNARIRGWWVMIVLLGVTFVLGKGAVVLLFAFASFSALREFLTLTRRSRADHSTLVASFFVVLPIQYVAVWRDWYGFYAIFIPVYAFLGLPILSVIRARTDHYLTRVAQTQWALMIAVFCMSHVPALLVLRIPGYEDRSLMLIVFLLIVVQSGDLLQFVWGRLLGRRKIAPEVSRSKTWEGFAGGVLSASLIGAALYWITPFTPIQAWAMALVTAAMGSFGRLVMSAIKRERGVREWGHLIEGQGGVLDRLDSVVFAAPVFFHLTRFFWQSAGG</sequence>
<proteinExistence type="predicted"/>
<keyword evidence="1" id="KW-1133">Transmembrane helix</keyword>
<dbReference type="PANTHER" id="PTHR43535">
    <property type="entry name" value="PHOSPHATIDATE CYTIDYLYLTRANSFERASE"/>
    <property type="match status" value="1"/>
</dbReference>
<dbReference type="OrthoDB" id="9799199at2"/>
<evidence type="ECO:0008006" key="4">
    <source>
        <dbReference type="Google" id="ProtNLM"/>
    </source>
</evidence>
<feature type="transmembrane region" description="Helical" evidence="1">
    <location>
        <begin position="153"/>
        <end position="174"/>
    </location>
</feature>
<comment type="caution">
    <text evidence="2">The sequence shown here is derived from an EMBL/GenBank/DDBJ whole genome shotgun (WGS) entry which is preliminary data.</text>
</comment>
<keyword evidence="1" id="KW-0812">Transmembrane</keyword>
<accession>A0A074JFY8</accession>
<evidence type="ECO:0000313" key="3">
    <source>
        <dbReference type="Proteomes" id="UP000027432"/>
    </source>
</evidence>
<feature type="transmembrane region" description="Helical" evidence="1">
    <location>
        <begin position="246"/>
        <end position="266"/>
    </location>
</feature>
<organism evidence="2 3">
    <name type="scientific">Thioclava pacifica DSM 10166</name>
    <dbReference type="NCBI Taxonomy" id="1353537"/>
    <lineage>
        <taxon>Bacteria</taxon>
        <taxon>Pseudomonadati</taxon>
        <taxon>Pseudomonadota</taxon>
        <taxon>Alphaproteobacteria</taxon>
        <taxon>Rhodobacterales</taxon>
        <taxon>Paracoccaceae</taxon>
        <taxon>Thioclava</taxon>
    </lineage>
</organism>
<feature type="transmembrane region" description="Helical" evidence="1">
    <location>
        <begin position="222"/>
        <end position="240"/>
    </location>
</feature>
<dbReference type="GO" id="GO:0005886">
    <property type="term" value="C:plasma membrane"/>
    <property type="evidence" value="ECO:0007669"/>
    <property type="project" value="TreeGrafter"/>
</dbReference>
<evidence type="ECO:0000256" key="1">
    <source>
        <dbReference type="SAM" id="Phobius"/>
    </source>
</evidence>
<keyword evidence="3" id="KW-1185">Reference proteome</keyword>
<dbReference type="GO" id="GO:0009273">
    <property type="term" value="P:peptidoglycan-based cell wall biogenesis"/>
    <property type="evidence" value="ECO:0007669"/>
    <property type="project" value="TreeGrafter"/>
</dbReference>
<gene>
    <name evidence="2" type="ORF">TP2_06050</name>
</gene>
<reference evidence="2 3" key="1">
    <citation type="submission" date="2013-07" db="EMBL/GenBank/DDBJ databases">
        <title>Thioclava pacifica DSM 10166 Genome Sequencing.</title>
        <authorList>
            <person name="Lai Q."/>
            <person name="Shao Z."/>
        </authorList>
    </citation>
    <scope>NUCLEOTIDE SEQUENCE [LARGE SCALE GENOMIC DNA]</scope>
    <source>
        <strain evidence="2 3">DSM 10166</strain>
    </source>
</reference>